<dbReference type="InterPro" id="IPR051018">
    <property type="entry name" value="Bacteriophage_GH24"/>
</dbReference>
<feature type="transmembrane region" description="Helical" evidence="4">
    <location>
        <begin position="6"/>
        <end position="27"/>
    </location>
</feature>
<dbReference type="RefSeq" id="WP_233495009.1">
    <property type="nucleotide sequence ID" value="NZ_CYIG01000007.1"/>
</dbReference>
<dbReference type="InterPro" id="IPR023347">
    <property type="entry name" value="Lysozyme_dom_sf"/>
</dbReference>
<name>A0A1I7F533_9BURK</name>
<keyword evidence="2 3" id="KW-0081">Bacteriolytic enzyme</keyword>
<keyword evidence="4" id="KW-0472">Membrane</keyword>
<keyword evidence="6" id="KW-1185">Reference proteome</keyword>
<dbReference type="InterPro" id="IPR002196">
    <property type="entry name" value="Glyco_hydro_24"/>
</dbReference>
<dbReference type="PANTHER" id="PTHR38107">
    <property type="match status" value="1"/>
</dbReference>
<reference evidence="5 6" key="1">
    <citation type="submission" date="2016-10" db="EMBL/GenBank/DDBJ databases">
        <authorList>
            <person name="de Groot N.N."/>
        </authorList>
    </citation>
    <scope>NUCLEOTIDE SEQUENCE [LARGE SCALE GENOMIC DNA]</scope>
    <source>
        <strain evidence="5 6">R-24608</strain>
    </source>
</reference>
<dbReference type="GO" id="GO:0009253">
    <property type="term" value="P:peptidoglycan catabolic process"/>
    <property type="evidence" value="ECO:0007669"/>
    <property type="project" value="InterPro"/>
</dbReference>
<dbReference type="EMBL" id="FPBX01000001">
    <property type="protein sequence ID" value="SFU31254.1"/>
    <property type="molecule type" value="Genomic_DNA"/>
</dbReference>
<evidence type="ECO:0000256" key="2">
    <source>
        <dbReference type="ARBA" id="ARBA00022638"/>
    </source>
</evidence>
<evidence type="ECO:0000313" key="5">
    <source>
        <dbReference type="EMBL" id="SFU31254.1"/>
    </source>
</evidence>
<proteinExistence type="inferred from homology"/>
<dbReference type="GO" id="GO:0003796">
    <property type="term" value="F:lysozyme activity"/>
    <property type="evidence" value="ECO:0007669"/>
    <property type="project" value="UniProtKB-EC"/>
</dbReference>
<dbReference type="PANTHER" id="PTHR38107:SF3">
    <property type="entry name" value="LYSOZYME RRRD-RELATED"/>
    <property type="match status" value="1"/>
</dbReference>
<dbReference type="STRING" id="343013.SAMN04489707_1001176"/>
<keyword evidence="1 3" id="KW-0929">Antimicrobial</keyword>
<evidence type="ECO:0000256" key="4">
    <source>
        <dbReference type="SAM" id="Phobius"/>
    </source>
</evidence>
<keyword evidence="4" id="KW-1133">Transmembrane helix</keyword>
<dbReference type="InterPro" id="IPR023346">
    <property type="entry name" value="Lysozyme-like_dom_sf"/>
</dbReference>
<dbReference type="Gene3D" id="1.10.530.40">
    <property type="match status" value="1"/>
</dbReference>
<protein>
    <recommendedName>
        <fullName evidence="3">Lysozyme</fullName>
        <ecNumber evidence="3">3.2.1.17</ecNumber>
    </recommendedName>
</protein>
<feature type="transmembrane region" description="Helical" evidence="4">
    <location>
        <begin position="39"/>
        <end position="60"/>
    </location>
</feature>
<dbReference type="EC" id="3.2.1.17" evidence="3"/>
<organism evidence="5 6">
    <name type="scientific">Paenacidovorax caeni</name>
    <dbReference type="NCBI Taxonomy" id="343013"/>
    <lineage>
        <taxon>Bacteria</taxon>
        <taxon>Pseudomonadati</taxon>
        <taxon>Pseudomonadota</taxon>
        <taxon>Betaproteobacteria</taxon>
        <taxon>Burkholderiales</taxon>
        <taxon>Comamonadaceae</taxon>
        <taxon>Paenacidovorax</taxon>
    </lineage>
</organism>
<comment type="similarity">
    <text evidence="3">Belongs to the glycosyl hydrolase 24 family.</text>
</comment>
<dbReference type="Pfam" id="PF00959">
    <property type="entry name" value="Phage_lysozyme"/>
    <property type="match status" value="1"/>
</dbReference>
<accession>A0A1I7F533</accession>
<comment type="catalytic activity">
    <reaction evidence="3">
        <text>Hydrolysis of (1-&gt;4)-beta-linkages between N-acetylmuramic acid and N-acetyl-D-glucosamine residues in a peptidoglycan and between N-acetyl-D-glucosamine residues in chitodextrins.</text>
        <dbReference type="EC" id="3.2.1.17"/>
    </reaction>
</comment>
<keyword evidence="3" id="KW-0326">Glycosidase</keyword>
<keyword evidence="4" id="KW-0812">Transmembrane</keyword>
<dbReference type="AlphaFoldDB" id="A0A1I7F533"/>
<evidence type="ECO:0000256" key="1">
    <source>
        <dbReference type="ARBA" id="ARBA00022529"/>
    </source>
</evidence>
<evidence type="ECO:0000313" key="6">
    <source>
        <dbReference type="Proteomes" id="UP000183656"/>
    </source>
</evidence>
<sequence>MGITNSFFLGFICGGLIPVILGSWSVARSHRRDRVRGGVNPRLLVAGLSLSAAALVGLVAREGYTDKATIPTQGDRPTVGFGSTFHEDGTPVKMGDTTTPVRALIKAQAHIGKAEAAFRDSLVGVALYPGEYDLYVDWVYQYGMGAWLNSGMRRELLAGNYTAACDALLDYRKLTSARQEGPGWVVSKRDAQGRPTRWEFDCSTPGNKVCRGVWTRQQERHAKCMALQ</sequence>
<dbReference type="GO" id="GO:0031640">
    <property type="term" value="P:killing of cells of another organism"/>
    <property type="evidence" value="ECO:0007669"/>
    <property type="project" value="UniProtKB-KW"/>
</dbReference>
<evidence type="ECO:0000256" key="3">
    <source>
        <dbReference type="RuleBase" id="RU003788"/>
    </source>
</evidence>
<dbReference type="GO" id="GO:0042742">
    <property type="term" value="P:defense response to bacterium"/>
    <property type="evidence" value="ECO:0007669"/>
    <property type="project" value="UniProtKB-KW"/>
</dbReference>
<gene>
    <name evidence="5" type="ORF">SAMN04489707_1001176</name>
</gene>
<dbReference type="Proteomes" id="UP000183656">
    <property type="component" value="Unassembled WGS sequence"/>
</dbReference>
<keyword evidence="3" id="KW-0378">Hydrolase</keyword>
<dbReference type="SUPFAM" id="SSF53955">
    <property type="entry name" value="Lysozyme-like"/>
    <property type="match status" value="1"/>
</dbReference>
<dbReference type="GO" id="GO:0016998">
    <property type="term" value="P:cell wall macromolecule catabolic process"/>
    <property type="evidence" value="ECO:0007669"/>
    <property type="project" value="InterPro"/>
</dbReference>